<dbReference type="InterPro" id="IPR050951">
    <property type="entry name" value="Retrovirus_Pol_polyprotein"/>
</dbReference>
<keyword evidence="9" id="KW-1185">Reference proteome</keyword>
<dbReference type="InterPro" id="IPR043502">
    <property type="entry name" value="DNA/RNA_pol_sf"/>
</dbReference>
<evidence type="ECO:0000256" key="1">
    <source>
        <dbReference type="ARBA" id="ARBA00012493"/>
    </source>
</evidence>
<evidence type="ECO:0000256" key="2">
    <source>
        <dbReference type="ARBA" id="ARBA00022695"/>
    </source>
</evidence>
<dbReference type="Pfam" id="PF17919">
    <property type="entry name" value="RT_RNaseH_2"/>
    <property type="match status" value="1"/>
</dbReference>
<dbReference type="Gene3D" id="3.30.70.270">
    <property type="match status" value="1"/>
</dbReference>
<dbReference type="PANTHER" id="PTHR37984">
    <property type="entry name" value="PROTEIN CBG26694"/>
    <property type="match status" value="1"/>
</dbReference>
<dbReference type="InterPro" id="IPR041577">
    <property type="entry name" value="RT_RNaseH_2"/>
</dbReference>
<name>A0A4Y2PSH4_ARAVE</name>
<dbReference type="FunFam" id="3.30.70.270:FF:000020">
    <property type="entry name" value="Transposon Tf2-6 polyprotein-like Protein"/>
    <property type="match status" value="1"/>
</dbReference>
<dbReference type="FunFam" id="3.10.20.370:FF:000001">
    <property type="entry name" value="Retrovirus-related Pol polyprotein from transposon 17.6-like protein"/>
    <property type="match status" value="1"/>
</dbReference>
<sequence length="205" mass="23153">MTLNAKKYIFSQTSIKFLGHIIDGQGIHPDPDKISAVENYQPPTNKKELKQLLSMANYLARFFPNYLDILFPLISMLSNKVTFVWESPQKAAFQKLKKILSSDPVLMIFDPGKEIIVTTDASSYGLGATICQKQDHGRRLVIACASRTLTPTESRYAQIKKDALAVVWGCEKFRDYLTGMHFNLETDHKPFIPILSKKNLGDLSL</sequence>
<keyword evidence="6" id="KW-0511">Multifunctional enzyme</keyword>
<evidence type="ECO:0000256" key="5">
    <source>
        <dbReference type="ARBA" id="ARBA00022918"/>
    </source>
</evidence>
<dbReference type="OrthoDB" id="430238at2759"/>
<dbReference type="EMBL" id="BGPR01012160">
    <property type="protein sequence ID" value="GBN54858.1"/>
    <property type="molecule type" value="Genomic_DNA"/>
</dbReference>
<dbReference type="SUPFAM" id="SSF56672">
    <property type="entry name" value="DNA/RNA polymerases"/>
    <property type="match status" value="1"/>
</dbReference>
<keyword evidence="4" id="KW-0255">Endonuclease</keyword>
<accession>A0A4Y2PSH4</accession>
<keyword evidence="2" id="KW-0808">Transferase</keyword>
<gene>
    <name evidence="8" type="primary">pol_4349</name>
    <name evidence="8" type="ORF">AVEN_131059_1</name>
</gene>
<dbReference type="Proteomes" id="UP000499080">
    <property type="component" value="Unassembled WGS sequence"/>
</dbReference>
<proteinExistence type="predicted"/>
<keyword evidence="3" id="KW-0540">Nuclease</keyword>
<evidence type="ECO:0000256" key="6">
    <source>
        <dbReference type="ARBA" id="ARBA00023268"/>
    </source>
</evidence>
<evidence type="ECO:0000313" key="8">
    <source>
        <dbReference type="EMBL" id="GBN54858.1"/>
    </source>
</evidence>
<keyword evidence="2" id="KW-0548">Nucleotidyltransferase</keyword>
<dbReference type="PANTHER" id="PTHR37984:SF5">
    <property type="entry name" value="PROTEIN NYNRIN-LIKE"/>
    <property type="match status" value="1"/>
</dbReference>
<reference evidence="8 9" key="1">
    <citation type="journal article" date="2019" name="Sci. Rep.">
        <title>Orb-weaving spider Araneus ventricosus genome elucidates the spidroin gene catalogue.</title>
        <authorList>
            <person name="Kono N."/>
            <person name="Nakamura H."/>
            <person name="Ohtoshi R."/>
            <person name="Moran D.A.P."/>
            <person name="Shinohara A."/>
            <person name="Yoshida Y."/>
            <person name="Fujiwara M."/>
            <person name="Mori M."/>
            <person name="Tomita M."/>
            <person name="Arakawa K."/>
        </authorList>
    </citation>
    <scope>NUCLEOTIDE SEQUENCE [LARGE SCALE GENOMIC DNA]</scope>
</reference>
<keyword evidence="4" id="KW-0378">Hydrolase</keyword>
<evidence type="ECO:0000313" key="9">
    <source>
        <dbReference type="Proteomes" id="UP000499080"/>
    </source>
</evidence>
<feature type="domain" description="Reverse transcriptase/retrotransposon-derived protein RNase H-like" evidence="7">
    <location>
        <begin position="85"/>
        <end position="183"/>
    </location>
</feature>
<dbReference type="GO" id="GO:0004519">
    <property type="term" value="F:endonuclease activity"/>
    <property type="evidence" value="ECO:0007669"/>
    <property type="project" value="UniProtKB-KW"/>
</dbReference>
<comment type="caution">
    <text evidence="8">The sequence shown here is derived from an EMBL/GenBank/DDBJ whole genome shotgun (WGS) entry which is preliminary data.</text>
</comment>
<dbReference type="AlphaFoldDB" id="A0A4Y2PSH4"/>
<evidence type="ECO:0000259" key="7">
    <source>
        <dbReference type="Pfam" id="PF17919"/>
    </source>
</evidence>
<dbReference type="EC" id="2.7.7.49" evidence="1"/>
<dbReference type="InterPro" id="IPR043128">
    <property type="entry name" value="Rev_trsase/Diguanyl_cyclase"/>
</dbReference>
<organism evidence="8 9">
    <name type="scientific">Araneus ventricosus</name>
    <name type="common">Orbweaver spider</name>
    <name type="synonym">Epeira ventricosa</name>
    <dbReference type="NCBI Taxonomy" id="182803"/>
    <lineage>
        <taxon>Eukaryota</taxon>
        <taxon>Metazoa</taxon>
        <taxon>Ecdysozoa</taxon>
        <taxon>Arthropoda</taxon>
        <taxon>Chelicerata</taxon>
        <taxon>Arachnida</taxon>
        <taxon>Araneae</taxon>
        <taxon>Araneomorphae</taxon>
        <taxon>Entelegynae</taxon>
        <taxon>Araneoidea</taxon>
        <taxon>Araneidae</taxon>
        <taxon>Araneus</taxon>
    </lineage>
</organism>
<dbReference type="GO" id="GO:0003964">
    <property type="term" value="F:RNA-directed DNA polymerase activity"/>
    <property type="evidence" value="ECO:0007669"/>
    <property type="project" value="UniProtKB-KW"/>
</dbReference>
<evidence type="ECO:0000256" key="3">
    <source>
        <dbReference type="ARBA" id="ARBA00022722"/>
    </source>
</evidence>
<evidence type="ECO:0000256" key="4">
    <source>
        <dbReference type="ARBA" id="ARBA00022759"/>
    </source>
</evidence>
<keyword evidence="5" id="KW-0695">RNA-directed DNA polymerase</keyword>
<protein>
    <recommendedName>
        <fullName evidence="1">RNA-directed DNA polymerase</fullName>
        <ecNumber evidence="1">2.7.7.49</ecNumber>
    </recommendedName>
</protein>
<dbReference type="CDD" id="cd09274">
    <property type="entry name" value="RNase_HI_RT_Ty3"/>
    <property type="match status" value="1"/>
</dbReference>